<feature type="compositionally biased region" description="Basic and acidic residues" evidence="1">
    <location>
        <begin position="193"/>
        <end position="212"/>
    </location>
</feature>
<dbReference type="Proteomes" id="UP000041254">
    <property type="component" value="Unassembled WGS sequence"/>
</dbReference>
<feature type="compositionally biased region" description="Basic residues" evidence="1">
    <location>
        <begin position="122"/>
        <end position="138"/>
    </location>
</feature>
<gene>
    <name evidence="2" type="ORF">Vbra_9587</name>
</gene>
<reference evidence="2 3" key="1">
    <citation type="submission" date="2014-11" db="EMBL/GenBank/DDBJ databases">
        <authorList>
            <person name="Zhu J."/>
            <person name="Qi W."/>
            <person name="Song R."/>
        </authorList>
    </citation>
    <scope>NUCLEOTIDE SEQUENCE [LARGE SCALE GENOMIC DNA]</scope>
</reference>
<dbReference type="AlphaFoldDB" id="A0A0G4G1E9"/>
<dbReference type="InParanoid" id="A0A0G4G1E9"/>
<name>A0A0G4G1E9_VITBC</name>
<dbReference type="EMBL" id="CDMY01000543">
    <property type="protein sequence ID" value="CEM21827.1"/>
    <property type="molecule type" value="Genomic_DNA"/>
</dbReference>
<evidence type="ECO:0000313" key="3">
    <source>
        <dbReference type="Proteomes" id="UP000041254"/>
    </source>
</evidence>
<feature type="compositionally biased region" description="Basic and acidic residues" evidence="1">
    <location>
        <begin position="108"/>
        <end position="121"/>
    </location>
</feature>
<feature type="compositionally biased region" description="Low complexity" evidence="1">
    <location>
        <begin position="139"/>
        <end position="150"/>
    </location>
</feature>
<sequence length="280" mass="30453">MCLMVLKARASATAPPPVVRALYDNKLRGGTFQAYVDDMTAIVVWLSPPEQVGVPARLREIVFEYLRQWPPPSGETPPSTLLDEGLPRQDITNLLEDLVTSLQQRSPTADDTHQPPAEGKKTATHGRRAVKPRRRPPRRAAAQGATTPARNKGGTAGESAAPHSGEGSLKTWLAKTMPVSPLSAKKTTSGRSELAKRLRESLLRQKEPKELPQSRQNTTPPAKVCPSVEHHAVFRIMAPTPYDYFIARDYACFRAVGAMSGPAVAATTPGACRCRQKSCC</sequence>
<evidence type="ECO:0000256" key="1">
    <source>
        <dbReference type="SAM" id="MobiDB-lite"/>
    </source>
</evidence>
<keyword evidence="3" id="KW-1185">Reference proteome</keyword>
<protein>
    <submittedName>
        <fullName evidence="2">Uncharacterized protein</fullName>
    </submittedName>
</protein>
<accession>A0A0G4G1E9</accession>
<feature type="region of interest" description="Disordered" evidence="1">
    <location>
        <begin position="104"/>
        <end position="224"/>
    </location>
</feature>
<evidence type="ECO:0000313" key="2">
    <source>
        <dbReference type="EMBL" id="CEM21827.1"/>
    </source>
</evidence>
<organism evidence="2 3">
    <name type="scientific">Vitrella brassicaformis (strain CCMP3155)</name>
    <dbReference type="NCBI Taxonomy" id="1169540"/>
    <lineage>
        <taxon>Eukaryota</taxon>
        <taxon>Sar</taxon>
        <taxon>Alveolata</taxon>
        <taxon>Colpodellida</taxon>
        <taxon>Vitrellaceae</taxon>
        <taxon>Vitrella</taxon>
    </lineage>
</organism>
<proteinExistence type="predicted"/>
<dbReference type="VEuPathDB" id="CryptoDB:Vbra_9587"/>